<feature type="domain" description="Methyltransferase putative zinc binding" evidence="1">
    <location>
        <begin position="8"/>
        <end position="50"/>
    </location>
</feature>
<proteinExistence type="predicted"/>
<name>A0A381XXI3_9ZZZZ</name>
<dbReference type="AlphaFoldDB" id="A0A381XXI3"/>
<organism evidence="2">
    <name type="scientific">marine metagenome</name>
    <dbReference type="NCBI Taxonomy" id="408172"/>
    <lineage>
        <taxon>unclassified sequences</taxon>
        <taxon>metagenomes</taxon>
        <taxon>ecological metagenomes</taxon>
    </lineage>
</organism>
<protein>
    <recommendedName>
        <fullName evidence="1">Methyltransferase putative zinc binding domain-containing protein</fullName>
    </recommendedName>
</protein>
<reference evidence="2" key="1">
    <citation type="submission" date="2018-05" db="EMBL/GenBank/DDBJ databases">
        <authorList>
            <person name="Lanie J.A."/>
            <person name="Ng W.-L."/>
            <person name="Kazmierczak K.M."/>
            <person name="Andrzejewski T.M."/>
            <person name="Davidsen T.M."/>
            <person name="Wayne K.J."/>
            <person name="Tettelin H."/>
            <person name="Glass J.I."/>
            <person name="Rusch D."/>
            <person name="Podicherti R."/>
            <person name="Tsui H.-C.T."/>
            <person name="Winkler M.E."/>
        </authorList>
    </citation>
    <scope>NUCLEOTIDE SEQUENCE</scope>
</reference>
<dbReference type="EMBL" id="UINC01016658">
    <property type="protein sequence ID" value="SVA69192.1"/>
    <property type="molecule type" value="Genomic_DNA"/>
</dbReference>
<evidence type="ECO:0000259" key="1">
    <source>
        <dbReference type="Pfam" id="PF08421"/>
    </source>
</evidence>
<feature type="non-terminal residue" evidence="2">
    <location>
        <position position="51"/>
    </location>
</feature>
<dbReference type="InterPro" id="IPR038576">
    <property type="entry name" value="Methyltransf_Zn-bd_dom_put_sf"/>
</dbReference>
<sequence length="51" mass="5447">MYDLVTDCRICGAVGLARVLDLGAQPLANHLRYPSDPPLGPVPLDPRLCSS</sequence>
<evidence type="ECO:0000313" key="2">
    <source>
        <dbReference type="EMBL" id="SVA69192.1"/>
    </source>
</evidence>
<dbReference type="InterPro" id="IPR013630">
    <property type="entry name" value="Methyltransf_Zn-bd_dom_put"/>
</dbReference>
<dbReference type="Pfam" id="PF08421">
    <property type="entry name" value="Methyltransf_13"/>
    <property type="match status" value="1"/>
</dbReference>
<accession>A0A381XXI3</accession>
<dbReference type="Gene3D" id="6.20.50.110">
    <property type="entry name" value="Methyltransferase, zinc-binding domain"/>
    <property type="match status" value="1"/>
</dbReference>
<gene>
    <name evidence="2" type="ORF">METZ01_LOCUS122046</name>
</gene>